<evidence type="ECO:0000313" key="3">
    <source>
        <dbReference type="Proteomes" id="UP001054837"/>
    </source>
</evidence>
<organism evidence="2 3">
    <name type="scientific">Caerostris darwini</name>
    <dbReference type="NCBI Taxonomy" id="1538125"/>
    <lineage>
        <taxon>Eukaryota</taxon>
        <taxon>Metazoa</taxon>
        <taxon>Ecdysozoa</taxon>
        <taxon>Arthropoda</taxon>
        <taxon>Chelicerata</taxon>
        <taxon>Arachnida</taxon>
        <taxon>Araneae</taxon>
        <taxon>Araneomorphae</taxon>
        <taxon>Entelegynae</taxon>
        <taxon>Araneoidea</taxon>
        <taxon>Araneidae</taxon>
        <taxon>Caerostris</taxon>
    </lineage>
</organism>
<accession>A0AAV4UR40</accession>
<protein>
    <submittedName>
        <fullName evidence="2">Uncharacterized protein</fullName>
    </submittedName>
</protein>
<feature type="region of interest" description="Disordered" evidence="1">
    <location>
        <begin position="63"/>
        <end position="89"/>
    </location>
</feature>
<proteinExistence type="predicted"/>
<sequence>MLRMLNTNSPIPMSHLAPIIDLQYNHWHRTRSSIPNVSLPWHPSNNHSLVHKELAKRAWLRKRRRQRYRTPDESRPGTTSVPPTIRGGRKRLFQDAGHGERQMPRSNLRAGMRLTRFSCFEGAGFMKYHEQIAFLFFFQLTFHTLRLLKATGRKQ</sequence>
<reference evidence="2 3" key="1">
    <citation type="submission" date="2021-06" db="EMBL/GenBank/DDBJ databases">
        <title>Caerostris darwini draft genome.</title>
        <authorList>
            <person name="Kono N."/>
            <person name="Arakawa K."/>
        </authorList>
    </citation>
    <scope>NUCLEOTIDE SEQUENCE [LARGE SCALE GENOMIC DNA]</scope>
</reference>
<comment type="caution">
    <text evidence="2">The sequence shown here is derived from an EMBL/GenBank/DDBJ whole genome shotgun (WGS) entry which is preliminary data.</text>
</comment>
<dbReference type="EMBL" id="BPLQ01011800">
    <property type="protein sequence ID" value="GIY60472.1"/>
    <property type="molecule type" value="Genomic_DNA"/>
</dbReference>
<dbReference type="Proteomes" id="UP001054837">
    <property type="component" value="Unassembled WGS sequence"/>
</dbReference>
<keyword evidence="3" id="KW-1185">Reference proteome</keyword>
<evidence type="ECO:0000256" key="1">
    <source>
        <dbReference type="SAM" id="MobiDB-lite"/>
    </source>
</evidence>
<dbReference type="AlphaFoldDB" id="A0AAV4UR40"/>
<gene>
    <name evidence="2" type="ORF">CDAR_620891</name>
</gene>
<name>A0AAV4UR40_9ARAC</name>
<evidence type="ECO:0000313" key="2">
    <source>
        <dbReference type="EMBL" id="GIY60472.1"/>
    </source>
</evidence>